<sequence length="347" mass="39299">MKRLAPFFDHYRTWTALYGAETGGTGNALTKHQDLRNIIEKLHANPDVPRAELARIIFSAQPTSHPPSPSFSDRERALNLAVRVSAMINCSAVYQDLGVLEHGLLRQHWRGDISYSQFMSLLFPQIDHPTVNEDDSGKLPGFRTEVTARKLKKRARLRFQPTDDLRCHLQFHRKTRTVDIFHHTAFLKEQLRLTRDGAGDLLLSESLKLGALPRQLILEVLDSIQKVLFPLADEKSYALLQSLVSSSGFDPDCLRFESTSIRTAEETNISYHYLGARLAELYEESKNPTPHSLFDKWLERKSSARHVMLATLVGVFIAIVLGILSLAVSLYQAYVGYQAWKHPVPAN</sequence>
<feature type="transmembrane region" description="Helical" evidence="1">
    <location>
        <begin position="307"/>
        <end position="331"/>
    </location>
</feature>
<name>A0A0D2BQZ2_9EURO</name>
<accession>A0A0D2BQZ2</accession>
<dbReference type="VEuPathDB" id="FungiDB:PV08_01998"/>
<evidence type="ECO:0000256" key="1">
    <source>
        <dbReference type="SAM" id="Phobius"/>
    </source>
</evidence>
<protein>
    <submittedName>
        <fullName evidence="2">Uncharacterized protein</fullName>
    </submittedName>
</protein>
<evidence type="ECO:0000313" key="2">
    <source>
        <dbReference type="EMBL" id="KIW21418.1"/>
    </source>
</evidence>
<keyword evidence="1" id="KW-0812">Transmembrane</keyword>
<reference evidence="2 3" key="1">
    <citation type="submission" date="2015-01" db="EMBL/GenBank/DDBJ databases">
        <title>The Genome Sequence of Exophiala spinifera CBS89968.</title>
        <authorList>
            <consortium name="The Broad Institute Genomics Platform"/>
            <person name="Cuomo C."/>
            <person name="de Hoog S."/>
            <person name="Gorbushina A."/>
            <person name="Stielow B."/>
            <person name="Teixiera M."/>
            <person name="Abouelleil A."/>
            <person name="Chapman S.B."/>
            <person name="Priest M."/>
            <person name="Young S.K."/>
            <person name="Wortman J."/>
            <person name="Nusbaum C."/>
            <person name="Birren B."/>
        </authorList>
    </citation>
    <scope>NUCLEOTIDE SEQUENCE [LARGE SCALE GENOMIC DNA]</scope>
    <source>
        <strain evidence="2 3">CBS 89968</strain>
    </source>
</reference>
<dbReference type="STRING" id="91928.A0A0D2BQZ2"/>
<dbReference type="HOGENOM" id="CLU_062847_0_0_1"/>
<keyword evidence="1" id="KW-1133">Transmembrane helix</keyword>
<organism evidence="2 3">
    <name type="scientific">Exophiala spinifera</name>
    <dbReference type="NCBI Taxonomy" id="91928"/>
    <lineage>
        <taxon>Eukaryota</taxon>
        <taxon>Fungi</taxon>
        <taxon>Dikarya</taxon>
        <taxon>Ascomycota</taxon>
        <taxon>Pezizomycotina</taxon>
        <taxon>Eurotiomycetes</taxon>
        <taxon>Chaetothyriomycetidae</taxon>
        <taxon>Chaetothyriales</taxon>
        <taxon>Herpotrichiellaceae</taxon>
        <taxon>Exophiala</taxon>
    </lineage>
</organism>
<dbReference type="RefSeq" id="XP_016241634.1">
    <property type="nucleotide sequence ID" value="XM_016376358.1"/>
</dbReference>
<dbReference type="GeneID" id="27329081"/>
<proteinExistence type="predicted"/>
<gene>
    <name evidence="2" type="ORF">PV08_01998</name>
</gene>
<dbReference type="EMBL" id="KN847492">
    <property type="protein sequence ID" value="KIW21418.1"/>
    <property type="molecule type" value="Genomic_DNA"/>
</dbReference>
<keyword evidence="3" id="KW-1185">Reference proteome</keyword>
<dbReference type="AlphaFoldDB" id="A0A0D2BQZ2"/>
<evidence type="ECO:0000313" key="3">
    <source>
        <dbReference type="Proteomes" id="UP000053328"/>
    </source>
</evidence>
<dbReference type="Proteomes" id="UP000053328">
    <property type="component" value="Unassembled WGS sequence"/>
</dbReference>
<keyword evidence="1" id="KW-0472">Membrane</keyword>
<dbReference type="OrthoDB" id="5428890at2759"/>